<accession>A0A4Y7T193</accession>
<feature type="compositionally biased region" description="Pro residues" evidence="1">
    <location>
        <begin position="95"/>
        <end position="109"/>
    </location>
</feature>
<reference evidence="2 3" key="1">
    <citation type="journal article" date="2019" name="Nat. Ecol. Evol.">
        <title>Megaphylogeny resolves global patterns of mushroom evolution.</title>
        <authorList>
            <person name="Varga T."/>
            <person name="Krizsan K."/>
            <person name="Foldi C."/>
            <person name="Dima B."/>
            <person name="Sanchez-Garcia M."/>
            <person name="Sanchez-Ramirez S."/>
            <person name="Szollosi G.J."/>
            <person name="Szarkandi J.G."/>
            <person name="Papp V."/>
            <person name="Albert L."/>
            <person name="Andreopoulos W."/>
            <person name="Angelini C."/>
            <person name="Antonin V."/>
            <person name="Barry K.W."/>
            <person name="Bougher N.L."/>
            <person name="Buchanan P."/>
            <person name="Buyck B."/>
            <person name="Bense V."/>
            <person name="Catcheside P."/>
            <person name="Chovatia M."/>
            <person name="Cooper J."/>
            <person name="Damon W."/>
            <person name="Desjardin D."/>
            <person name="Finy P."/>
            <person name="Geml J."/>
            <person name="Haridas S."/>
            <person name="Hughes K."/>
            <person name="Justo A."/>
            <person name="Karasinski D."/>
            <person name="Kautmanova I."/>
            <person name="Kiss B."/>
            <person name="Kocsube S."/>
            <person name="Kotiranta H."/>
            <person name="LaButti K.M."/>
            <person name="Lechner B.E."/>
            <person name="Liimatainen K."/>
            <person name="Lipzen A."/>
            <person name="Lukacs Z."/>
            <person name="Mihaltcheva S."/>
            <person name="Morgado L.N."/>
            <person name="Niskanen T."/>
            <person name="Noordeloos M.E."/>
            <person name="Ohm R.A."/>
            <person name="Ortiz-Santana B."/>
            <person name="Ovrebo C."/>
            <person name="Racz N."/>
            <person name="Riley R."/>
            <person name="Savchenko A."/>
            <person name="Shiryaev A."/>
            <person name="Soop K."/>
            <person name="Spirin V."/>
            <person name="Szebenyi C."/>
            <person name="Tomsovsky M."/>
            <person name="Tulloss R.E."/>
            <person name="Uehling J."/>
            <person name="Grigoriev I.V."/>
            <person name="Vagvolgyi C."/>
            <person name="Papp T."/>
            <person name="Martin F.M."/>
            <person name="Miettinen O."/>
            <person name="Hibbett D.S."/>
            <person name="Nagy L.G."/>
        </authorList>
    </citation>
    <scope>NUCLEOTIDE SEQUENCE [LARGE SCALE GENOMIC DNA]</scope>
    <source>
        <strain evidence="2 3">FP101781</strain>
    </source>
</reference>
<evidence type="ECO:0000313" key="3">
    <source>
        <dbReference type="Proteomes" id="UP000298030"/>
    </source>
</evidence>
<protein>
    <submittedName>
        <fullName evidence="2">Uncharacterized protein</fullName>
    </submittedName>
</protein>
<dbReference type="Proteomes" id="UP000298030">
    <property type="component" value="Unassembled WGS sequence"/>
</dbReference>
<gene>
    <name evidence="2" type="ORF">FA13DRAFT_1736242</name>
</gene>
<evidence type="ECO:0000256" key="1">
    <source>
        <dbReference type="SAM" id="MobiDB-lite"/>
    </source>
</evidence>
<organism evidence="2 3">
    <name type="scientific">Coprinellus micaceus</name>
    <name type="common">Glistening ink-cap mushroom</name>
    <name type="synonym">Coprinus micaceus</name>
    <dbReference type="NCBI Taxonomy" id="71717"/>
    <lineage>
        <taxon>Eukaryota</taxon>
        <taxon>Fungi</taxon>
        <taxon>Dikarya</taxon>
        <taxon>Basidiomycota</taxon>
        <taxon>Agaricomycotina</taxon>
        <taxon>Agaricomycetes</taxon>
        <taxon>Agaricomycetidae</taxon>
        <taxon>Agaricales</taxon>
        <taxon>Agaricineae</taxon>
        <taxon>Psathyrellaceae</taxon>
        <taxon>Coprinellus</taxon>
    </lineage>
</organism>
<proteinExistence type="predicted"/>
<feature type="region of interest" description="Disordered" evidence="1">
    <location>
        <begin position="84"/>
        <end position="124"/>
    </location>
</feature>
<feature type="compositionally biased region" description="Polar residues" evidence="1">
    <location>
        <begin position="84"/>
        <end position="94"/>
    </location>
</feature>
<keyword evidence="3" id="KW-1185">Reference proteome</keyword>
<feature type="compositionally biased region" description="Polar residues" evidence="1">
    <location>
        <begin position="8"/>
        <end position="22"/>
    </location>
</feature>
<comment type="caution">
    <text evidence="2">The sequence shown here is derived from an EMBL/GenBank/DDBJ whole genome shotgun (WGS) entry which is preliminary data.</text>
</comment>
<dbReference type="AlphaFoldDB" id="A0A4Y7T193"/>
<dbReference type="EMBL" id="QPFP01000037">
    <property type="protein sequence ID" value="TEB27771.1"/>
    <property type="molecule type" value="Genomic_DNA"/>
</dbReference>
<name>A0A4Y7T193_COPMI</name>
<evidence type="ECO:0000313" key="2">
    <source>
        <dbReference type="EMBL" id="TEB27771.1"/>
    </source>
</evidence>
<sequence length="175" mass="19326">MELCSSYGFKTSTPTRRSQNSPGYGRQIDYNGPGKLRPNTKSSGSTVSWLVPDVFAVGCCQFLTTGSTRELESSPLFTSVKQSFSERFTDSPTALPTPEPLASPTPTPMLPRRRESRHPQPNLPDPNLRIKQFWLCDFSELAWAWSCLCLSDHGQVSPLTTIERCTVCGGMGPVH</sequence>
<feature type="region of interest" description="Disordered" evidence="1">
    <location>
        <begin position="1"/>
        <end position="43"/>
    </location>
</feature>